<dbReference type="PROSITE" id="PS50111">
    <property type="entry name" value="CHEMOTAXIS_TRANSDUC_2"/>
    <property type="match status" value="1"/>
</dbReference>
<dbReference type="CDD" id="cd06225">
    <property type="entry name" value="HAMP"/>
    <property type="match status" value="1"/>
</dbReference>
<dbReference type="Gene3D" id="6.10.340.10">
    <property type="match status" value="1"/>
</dbReference>
<comment type="subcellular location">
    <subcellularLocation>
        <location evidence="1">Membrane</location>
    </subcellularLocation>
</comment>
<dbReference type="InterPro" id="IPR051310">
    <property type="entry name" value="MCP_chemotaxis"/>
</dbReference>
<evidence type="ECO:0000256" key="2">
    <source>
        <dbReference type="ARBA" id="ARBA00022500"/>
    </source>
</evidence>
<dbReference type="Proteomes" id="UP000295142">
    <property type="component" value="Unassembled WGS sequence"/>
</dbReference>
<dbReference type="PANTHER" id="PTHR43531:SF11">
    <property type="entry name" value="METHYL-ACCEPTING CHEMOTAXIS PROTEIN 3"/>
    <property type="match status" value="1"/>
</dbReference>
<evidence type="ECO:0000256" key="6">
    <source>
        <dbReference type="SAM" id="MobiDB-lite"/>
    </source>
</evidence>
<proteinExistence type="inferred from homology"/>
<keyword evidence="4" id="KW-0807">Transducer</keyword>
<name>A0A4R2KIC5_9RHOB</name>
<dbReference type="SUPFAM" id="SSF158472">
    <property type="entry name" value="HAMP domain-like"/>
    <property type="match status" value="1"/>
</dbReference>
<protein>
    <submittedName>
        <fullName evidence="10">Methyl-accepting chemotaxis sensory transducer with Cache sensor</fullName>
    </submittedName>
</protein>
<dbReference type="GO" id="GO:0016020">
    <property type="term" value="C:membrane"/>
    <property type="evidence" value="ECO:0007669"/>
    <property type="project" value="UniProtKB-SubCell"/>
</dbReference>
<reference evidence="10 11" key="1">
    <citation type="submission" date="2019-03" db="EMBL/GenBank/DDBJ databases">
        <title>Genomic Encyclopedia of Type Strains, Phase IV (KMG-IV): sequencing the most valuable type-strain genomes for metagenomic binning, comparative biology and taxonomic classification.</title>
        <authorList>
            <person name="Goeker M."/>
        </authorList>
    </citation>
    <scope>NUCLEOTIDE SEQUENCE [LARGE SCALE GENOMIC DNA]</scope>
    <source>
        <strain evidence="10 11">DSM 4868</strain>
    </source>
</reference>
<keyword evidence="11" id="KW-1185">Reference proteome</keyword>
<evidence type="ECO:0000259" key="9">
    <source>
        <dbReference type="PROSITE" id="PS50885"/>
    </source>
</evidence>
<dbReference type="CDD" id="cd12913">
    <property type="entry name" value="PDC1_MCP_like"/>
    <property type="match status" value="1"/>
</dbReference>
<dbReference type="PANTHER" id="PTHR43531">
    <property type="entry name" value="PROTEIN ICFG"/>
    <property type="match status" value="1"/>
</dbReference>
<dbReference type="OrthoDB" id="8482111at2"/>
<evidence type="ECO:0000256" key="5">
    <source>
        <dbReference type="SAM" id="Coils"/>
    </source>
</evidence>
<gene>
    <name evidence="10" type="ORF">EV655_11041</name>
</gene>
<dbReference type="PROSITE" id="PS50885">
    <property type="entry name" value="HAMP"/>
    <property type="match status" value="2"/>
</dbReference>
<accession>A0A4R2KIC5</accession>
<dbReference type="CDD" id="cd18774">
    <property type="entry name" value="PDC2_HK_sensor"/>
    <property type="match status" value="1"/>
</dbReference>
<keyword evidence="7" id="KW-0472">Membrane</keyword>
<dbReference type="GO" id="GO:0007165">
    <property type="term" value="P:signal transduction"/>
    <property type="evidence" value="ECO:0007669"/>
    <property type="project" value="UniProtKB-KW"/>
</dbReference>
<dbReference type="InterPro" id="IPR004089">
    <property type="entry name" value="MCPsignal_dom"/>
</dbReference>
<evidence type="ECO:0000256" key="7">
    <source>
        <dbReference type="SAM" id="Phobius"/>
    </source>
</evidence>
<evidence type="ECO:0000256" key="1">
    <source>
        <dbReference type="ARBA" id="ARBA00004370"/>
    </source>
</evidence>
<dbReference type="Pfam" id="PF22673">
    <property type="entry name" value="MCP-like_PDC_1"/>
    <property type="match status" value="1"/>
</dbReference>
<dbReference type="RefSeq" id="WP_132545476.1">
    <property type="nucleotide sequence ID" value="NZ_SLWW01000010.1"/>
</dbReference>
<evidence type="ECO:0000259" key="8">
    <source>
        <dbReference type="PROSITE" id="PS50111"/>
    </source>
</evidence>
<keyword evidence="7" id="KW-1133">Transmembrane helix</keyword>
<feature type="domain" description="HAMP" evidence="9">
    <location>
        <begin position="394"/>
        <end position="446"/>
    </location>
</feature>
<keyword evidence="7" id="KW-0812">Transmembrane</keyword>
<dbReference type="SUPFAM" id="SSF58104">
    <property type="entry name" value="Methyl-accepting chemotaxis protein (MCP) signaling domain"/>
    <property type="match status" value="1"/>
</dbReference>
<feature type="coiled-coil region" evidence="5">
    <location>
        <begin position="375"/>
        <end position="402"/>
    </location>
</feature>
<keyword evidence="5" id="KW-0175">Coiled coil</keyword>
<dbReference type="Pfam" id="PF00015">
    <property type="entry name" value="MCPsignal"/>
    <property type="match status" value="1"/>
</dbReference>
<dbReference type="AlphaFoldDB" id="A0A4R2KIC5"/>
<keyword evidence="2" id="KW-0145">Chemotaxis</keyword>
<dbReference type="Pfam" id="PF00672">
    <property type="entry name" value="HAMP"/>
    <property type="match status" value="1"/>
</dbReference>
<dbReference type="Gene3D" id="1.10.287.950">
    <property type="entry name" value="Methyl-accepting chemotaxis protein"/>
    <property type="match status" value="1"/>
</dbReference>
<feature type="transmembrane region" description="Helical" evidence="7">
    <location>
        <begin position="12"/>
        <end position="33"/>
    </location>
</feature>
<dbReference type="EMBL" id="SLWW01000010">
    <property type="protein sequence ID" value="TCO70276.1"/>
    <property type="molecule type" value="Genomic_DNA"/>
</dbReference>
<evidence type="ECO:0000256" key="4">
    <source>
        <dbReference type="PROSITE-ProRule" id="PRU00284"/>
    </source>
</evidence>
<dbReference type="GO" id="GO:0006935">
    <property type="term" value="P:chemotaxis"/>
    <property type="evidence" value="ECO:0007669"/>
    <property type="project" value="UniProtKB-KW"/>
</dbReference>
<evidence type="ECO:0000256" key="3">
    <source>
        <dbReference type="ARBA" id="ARBA00029447"/>
    </source>
</evidence>
<dbReference type="Gene3D" id="3.30.450.20">
    <property type="entry name" value="PAS domain"/>
    <property type="match status" value="2"/>
</dbReference>
<feature type="domain" description="HAMP" evidence="9">
    <location>
        <begin position="331"/>
        <end position="384"/>
    </location>
</feature>
<dbReference type="FunFam" id="1.10.287.950:FF:000001">
    <property type="entry name" value="Methyl-accepting chemotaxis sensory transducer"/>
    <property type="match status" value="1"/>
</dbReference>
<dbReference type="SMART" id="SM00304">
    <property type="entry name" value="HAMP"/>
    <property type="match status" value="2"/>
</dbReference>
<sequence>MKDLLKTVSGKLVLAAGIAITVILAGYIGYSGWRASQRAGQQVMELATEKAGEIAMTIAVPVTEATSAGAALSGGLAGYMATGHATASDVIEILKGVPTQYETIFSAWMAGVPGGPTDDVVAGNEGRNGDGVFTPYWTKAKAGGLDFSTFGIDQEAQWFSVPIKTGKSVITEPYLSDEKRLLTSVAVPVVVAGQTVGVVGVDIVLTDLTAMLGRLETFEGGRVMLVDQGGKWLANPDANDLTKPYDEVGADLIMAALSDGNPRVIEGLPDGATRLVYPFTAPGMNTTWATILDVPGAVFSAPVFDAVAEAIAGGVLILIMTLATIYLTATSLVARPLRGMLEAVNELAAGKYGDPVPGIERNDDVGTMATSVEALREGLLQKNELEKRQEHLQEEQAQVVEILASSLKALAAGDLSRTINERFSGAYEALRLDFNATIDTLNEIMASLSDSIREIRARSDEISAGSDELSRRTETQAATLEETVAALDELTSSVRSAADAAANVERSMAATRSDAQTSGEIVRDAVSAMSEIKKSSDQITQIIGVIDDIAFQTNLLALNAGVEAARAGESGRGFAVVASEVRALAQRSSDAAKDIKQLIDASSVQVETGVGLVNRAGESLTGIVERVARVADQMSEIATGAQEQSVGLGEINVGATELDKVTQQNAAMVEETSAAAATLFQEATALEHQVGRFTLRDTEGGFGHVTPVSASKAKGAITGDHHGAKAQKRVANGDGWHDF</sequence>
<comment type="caution">
    <text evidence="10">The sequence shown here is derived from an EMBL/GenBank/DDBJ whole genome shotgun (WGS) entry which is preliminary data.</text>
</comment>
<feature type="domain" description="Methyl-accepting transducer" evidence="8">
    <location>
        <begin position="451"/>
        <end position="680"/>
    </location>
</feature>
<evidence type="ECO:0000313" key="11">
    <source>
        <dbReference type="Proteomes" id="UP000295142"/>
    </source>
</evidence>
<organism evidence="10 11">
    <name type="scientific">Rhodovulum euryhalinum</name>
    <dbReference type="NCBI Taxonomy" id="35805"/>
    <lineage>
        <taxon>Bacteria</taxon>
        <taxon>Pseudomonadati</taxon>
        <taxon>Pseudomonadota</taxon>
        <taxon>Alphaproteobacteria</taxon>
        <taxon>Rhodobacterales</taxon>
        <taxon>Paracoccaceae</taxon>
        <taxon>Rhodovulum</taxon>
    </lineage>
</organism>
<dbReference type="CDD" id="cd11386">
    <property type="entry name" value="MCP_signal"/>
    <property type="match status" value="1"/>
</dbReference>
<comment type="similarity">
    <text evidence="3">Belongs to the methyl-accepting chemotaxis (MCP) protein family.</text>
</comment>
<evidence type="ECO:0000313" key="10">
    <source>
        <dbReference type="EMBL" id="TCO70276.1"/>
    </source>
</evidence>
<feature type="region of interest" description="Disordered" evidence="6">
    <location>
        <begin position="720"/>
        <end position="739"/>
    </location>
</feature>
<dbReference type="SMART" id="SM00283">
    <property type="entry name" value="MA"/>
    <property type="match status" value="1"/>
</dbReference>
<feature type="transmembrane region" description="Helical" evidence="7">
    <location>
        <begin position="310"/>
        <end position="334"/>
    </location>
</feature>
<dbReference type="InterPro" id="IPR003660">
    <property type="entry name" value="HAMP_dom"/>
</dbReference>